<dbReference type="AlphaFoldDB" id="A0A2U1Q181"/>
<dbReference type="Pfam" id="PF16420">
    <property type="entry name" value="ATG7_N"/>
    <property type="match status" value="1"/>
</dbReference>
<dbReference type="InterPro" id="IPR000594">
    <property type="entry name" value="ThiF_NAD_FAD-bd"/>
</dbReference>
<evidence type="ECO:0000256" key="4">
    <source>
        <dbReference type="ARBA" id="ARBA00022786"/>
    </source>
</evidence>
<dbReference type="CDD" id="cd01486">
    <property type="entry name" value="Apg7"/>
    <property type="match status" value="1"/>
</dbReference>
<comment type="subunit">
    <text evidence="8">Homodimer.</text>
</comment>
<evidence type="ECO:0000259" key="11">
    <source>
        <dbReference type="Pfam" id="PF16420"/>
    </source>
</evidence>
<evidence type="ECO:0000256" key="6">
    <source>
        <dbReference type="ARBA" id="ARBA00023006"/>
    </source>
</evidence>
<dbReference type="FunFam" id="3.40.140.70:FF:000001">
    <property type="entry name" value="Ubiquitin-like modifier-activating enzyme atg7"/>
    <property type="match status" value="1"/>
</dbReference>
<evidence type="ECO:0000256" key="1">
    <source>
        <dbReference type="ARBA" id="ARBA00010931"/>
    </source>
</evidence>
<protein>
    <recommendedName>
        <fullName evidence="2 8">Ubiquitin-like modifier-activating enzyme ATG7</fullName>
    </recommendedName>
    <alternativeName>
        <fullName evidence="8">Autophagy-related protein 7</fullName>
    </alternativeName>
</protein>
<gene>
    <name evidence="12" type="ORF">CTI12_AA085940</name>
</gene>
<dbReference type="GO" id="GO:0032446">
    <property type="term" value="P:protein modification by small protein conjugation"/>
    <property type="evidence" value="ECO:0007669"/>
    <property type="project" value="TreeGrafter"/>
</dbReference>
<dbReference type="GO" id="GO:0000045">
    <property type="term" value="P:autophagosome assembly"/>
    <property type="evidence" value="ECO:0007669"/>
    <property type="project" value="TreeGrafter"/>
</dbReference>
<dbReference type="GO" id="GO:0015031">
    <property type="term" value="P:protein transport"/>
    <property type="evidence" value="ECO:0007669"/>
    <property type="project" value="UniProtKB-UniRule"/>
</dbReference>
<dbReference type="GO" id="GO:0006995">
    <property type="term" value="P:cellular response to nitrogen starvation"/>
    <property type="evidence" value="ECO:0007669"/>
    <property type="project" value="TreeGrafter"/>
</dbReference>
<dbReference type="SUPFAM" id="SSF69572">
    <property type="entry name" value="Activating enzymes of the ubiquitin-like proteins"/>
    <property type="match status" value="1"/>
</dbReference>
<comment type="function">
    <text evidence="8">E1-like activating enzyme involved in the 2 ubiquitin-like systems required for autophagy.</text>
</comment>
<dbReference type="PANTHER" id="PTHR10953:SF3">
    <property type="entry name" value="UBIQUITIN-LIKE MODIFIER-ACTIVATING ENZYME ATG7"/>
    <property type="match status" value="1"/>
</dbReference>
<evidence type="ECO:0000259" key="10">
    <source>
        <dbReference type="Pfam" id="PF00899"/>
    </source>
</evidence>
<dbReference type="GO" id="GO:0019779">
    <property type="term" value="F:Atg8 activating enzyme activity"/>
    <property type="evidence" value="ECO:0007669"/>
    <property type="project" value="TreeGrafter"/>
</dbReference>
<dbReference type="InterPro" id="IPR042522">
    <property type="entry name" value="Atg7_N_1"/>
</dbReference>
<feature type="region of interest" description="Disordered" evidence="9">
    <location>
        <begin position="63"/>
        <end position="84"/>
    </location>
</feature>
<dbReference type="EMBL" id="PKPP01000519">
    <property type="protein sequence ID" value="PWA91779.1"/>
    <property type="molecule type" value="Genomic_DNA"/>
</dbReference>
<evidence type="ECO:0000256" key="8">
    <source>
        <dbReference type="RuleBase" id="RU366022"/>
    </source>
</evidence>
<keyword evidence="4 8" id="KW-0833">Ubl conjugation pathway</keyword>
<accession>A0A2U1Q181</accession>
<comment type="similarity">
    <text evidence="1 8">Belongs to the ATG7 family.</text>
</comment>
<evidence type="ECO:0000256" key="2">
    <source>
        <dbReference type="ARBA" id="ARBA00017647"/>
    </source>
</evidence>
<dbReference type="InterPro" id="IPR006285">
    <property type="entry name" value="Atg7"/>
</dbReference>
<dbReference type="GO" id="GO:0034727">
    <property type="term" value="P:piecemeal microautophagy of the nucleus"/>
    <property type="evidence" value="ECO:0007669"/>
    <property type="project" value="TreeGrafter"/>
</dbReference>
<dbReference type="InterPro" id="IPR035985">
    <property type="entry name" value="Ubiquitin-activating_enz"/>
</dbReference>
<sequence length="710" mass="78106">MAGSENGPVLQFAPFQSSVDEGFWHGFSSLKLNKLKTDESPVSITGFYAPCSNPQVSSHLTLLGESLPTDPSDDPLTETSRGNRNRCSAPGILYNTNTLEGFHALDKQGLLKSEAKKIWEDIRSGKAEEDGSVLSRFLVISFADLKKFNFYYWFAFPALILDPPATLVDLQPASKWFTPEEAESVSTCCNEWRMSSLTADVPFFLVSISSDSHATIRHLKDFEACQSEGHKIVFAFYDPCHLPNNPGWPLRNFLTFISARWNIKKVQFLCYRENHGFADLDLSLVGEALIQPSQAWQDQEHVPNAVGWELNKGKRVPRRINLSTTMDPTRMAISAADLNLKLMRWRALPSLDLSMLSSTKCLLLGAGTLGCQVARMLMAWGVRKITLVDSGKVAMSNPLRQSLYTLEDCLDGGDLKALAAVKSLQKIFPAVEAEGVVMAIPMPGHPVPSQEEQNVLDDCRRLHDLVDSHDAVFLLTDTRESRWLPTLLCANANKLTITAALGFDSFLVMRHGAGPLTAIDESKTESVTSLSASVEEMSLTQSDSKLRLGCYFCNDVVAPIDSTANRTLDQQCTVTRPGLAPIASALAVELLVGILHHPLGISAKAEFGNSLDSGSDEQPLGILPHQIRGALSQFSQMILVGHSSNSCTACCPTVVSEYRKRGLDFVLQAINHPTYLEDLTGLTELMKSANSFELDWDNETDNDDEDCVEI</sequence>
<evidence type="ECO:0000313" key="13">
    <source>
        <dbReference type="Proteomes" id="UP000245207"/>
    </source>
</evidence>
<dbReference type="InterPro" id="IPR045886">
    <property type="entry name" value="ThiF/MoeB/HesA"/>
</dbReference>
<dbReference type="FunFam" id="3.40.50.720:FF:000243">
    <property type="entry name" value="Ubiquitin-like modifier-activating enzyme ATG7"/>
    <property type="match status" value="1"/>
</dbReference>
<organism evidence="12 13">
    <name type="scientific">Artemisia annua</name>
    <name type="common">Sweet wormwood</name>
    <dbReference type="NCBI Taxonomy" id="35608"/>
    <lineage>
        <taxon>Eukaryota</taxon>
        <taxon>Viridiplantae</taxon>
        <taxon>Streptophyta</taxon>
        <taxon>Embryophyta</taxon>
        <taxon>Tracheophyta</taxon>
        <taxon>Spermatophyta</taxon>
        <taxon>Magnoliopsida</taxon>
        <taxon>eudicotyledons</taxon>
        <taxon>Gunneridae</taxon>
        <taxon>Pentapetalae</taxon>
        <taxon>asterids</taxon>
        <taxon>campanulids</taxon>
        <taxon>Asterales</taxon>
        <taxon>Asteraceae</taxon>
        <taxon>Asteroideae</taxon>
        <taxon>Anthemideae</taxon>
        <taxon>Artemisiinae</taxon>
        <taxon>Artemisia</taxon>
    </lineage>
</organism>
<name>A0A2U1Q181_ARTAN</name>
<comment type="subcellular location">
    <subcellularLocation>
        <location evidence="8">Cytoplasm</location>
    </subcellularLocation>
    <subcellularLocation>
        <location evidence="8">Preautophagosomal structure</location>
    </subcellularLocation>
</comment>
<proteinExistence type="inferred from homology"/>
<dbReference type="PANTHER" id="PTHR10953">
    <property type="entry name" value="UBIQUITIN-ACTIVATING ENZYME E1"/>
    <property type="match status" value="1"/>
</dbReference>
<evidence type="ECO:0000256" key="3">
    <source>
        <dbReference type="ARBA" id="ARBA00022448"/>
    </source>
</evidence>
<reference evidence="12 13" key="1">
    <citation type="journal article" date="2018" name="Mol. Plant">
        <title>The genome of Artemisia annua provides insight into the evolution of Asteraceae family and artemisinin biosynthesis.</title>
        <authorList>
            <person name="Shen Q."/>
            <person name="Zhang L."/>
            <person name="Liao Z."/>
            <person name="Wang S."/>
            <person name="Yan T."/>
            <person name="Shi P."/>
            <person name="Liu M."/>
            <person name="Fu X."/>
            <person name="Pan Q."/>
            <person name="Wang Y."/>
            <person name="Lv Z."/>
            <person name="Lu X."/>
            <person name="Zhang F."/>
            <person name="Jiang W."/>
            <person name="Ma Y."/>
            <person name="Chen M."/>
            <person name="Hao X."/>
            <person name="Li L."/>
            <person name="Tang Y."/>
            <person name="Lv G."/>
            <person name="Zhou Y."/>
            <person name="Sun X."/>
            <person name="Brodelius P.E."/>
            <person name="Rose J.K.C."/>
            <person name="Tang K."/>
        </authorList>
    </citation>
    <scope>NUCLEOTIDE SEQUENCE [LARGE SCALE GENOMIC DNA]</scope>
    <source>
        <strain evidence="13">cv. Huhao1</strain>
        <tissue evidence="12">Leaf</tissue>
    </source>
</reference>
<dbReference type="Gene3D" id="3.40.140.70">
    <property type="entry name" value="Ubiquitin-like modifier-activating enzyme ATG7 N-terminal domain"/>
    <property type="match status" value="1"/>
</dbReference>
<evidence type="ECO:0000256" key="9">
    <source>
        <dbReference type="SAM" id="MobiDB-lite"/>
    </source>
</evidence>
<feature type="domain" description="Ubiquitin-like modifier-activating enzyme Atg7 N-terminal" evidence="11">
    <location>
        <begin position="10"/>
        <end position="326"/>
    </location>
</feature>
<dbReference type="GO" id="GO:0000407">
    <property type="term" value="C:phagophore assembly site"/>
    <property type="evidence" value="ECO:0007669"/>
    <property type="project" value="UniProtKB-SubCell"/>
</dbReference>
<keyword evidence="8" id="KW-0963">Cytoplasm</keyword>
<keyword evidence="6 8" id="KW-0072">Autophagy</keyword>
<dbReference type="NCBIfam" id="TIGR01381">
    <property type="entry name" value="E1_like_apg7"/>
    <property type="match status" value="1"/>
</dbReference>
<dbReference type="InterPro" id="IPR042523">
    <property type="entry name" value="Atg7_N_2"/>
</dbReference>
<comment type="caution">
    <text evidence="12">The sequence shown here is derived from an EMBL/GenBank/DDBJ whole genome shotgun (WGS) entry which is preliminary data.</text>
</comment>
<keyword evidence="13" id="KW-1185">Reference proteome</keyword>
<dbReference type="GO" id="GO:0000422">
    <property type="term" value="P:autophagy of mitochondrion"/>
    <property type="evidence" value="ECO:0007669"/>
    <property type="project" value="TreeGrafter"/>
</dbReference>
<dbReference type="OrthoDB" id="338614at2759"/>
<evidence type="ECO:0000256" key="7">
    <source>
        <dbReference type="PIRSR" id="PIRSR606285-1"/>
    </source>
</evidence>
<dbReference type="InterPro" id="IPR032197">
    <property type="entry name" value="Atg7_N"/>
</dbReference>
<feature type="domain" description="THIF-type NAD/FAD binding fold" evidence="10">
    <location>
        <begin position="343"/>
        <end position="598"/>
    </location>
</feature>
<feature type="active site" description="Glycyl thioester intermediate" evidence="7">
    <location>
        <position position="572"/>
    </location>
</feature>
<keyword evidence="5 8" id="KW-0653">Protein transport</keyword>
<dbReference type="GO" id="GO:0019778">
    <property type="term" value="F:Atg12 activating enzyme activity"/>
    <property type="evidence" value="ECO:0007669"/>
    <property type="project" value="TreeGrafter"/>
</dbReference>
<evidence type="ECO:0000313" key="12">
    <source>
        <dbReference type="EMBL" id="PWA91779.1"/>
    </source>
</evidence>
<evidence type="ECO:0000256" key="5">
    <source>
        <dbReference type="ARBA" id="ARBA00022927"/>
    </source>
</evidence>
<dbReference type="STRING" id="35608.A0A2U1Q181"/>
<dbReference type="FunFam" id="3.40.140.100:FF:000001">
    <property type="entry name" value="Ubiquitin-like modifier-activating enzyme ATG7"/>
    <property type="match status" value="1"/>
</dbReference>
<dbReference type="Pfam" id="PF00899">
    <property type="entry name" value="ThiF"/>
    <property type="match status" value="1"/>
</dbReference>
<dbReference type="Gene3D" id="3.40.140.100">
    <property type="entry name" value="Ubiquitin-like modifier-activating enzyme ATG7 C-terminal domain"/>
    <property type="match status" value="1"/>
</dbReference>
<dbReference type="Proteomes" id="UP000245207">
    <property type="component" value="Unassembled WGS sequence"/>
</dbReference>
<dbReference type="Gene3D" id="3.40.50.720">
    <property type="entry name" value="NAD(P)-binding Rossmann-like Domain"/>
    <property type="match status" value="1"/>
</dbReference>
<keyword evidence="3 8" id="KW-0813">Transport</keyword>